<sequence>MPPETTVELSMGSEMPSKSEDVLRESFSQQVTVADWNRESLHWRIGALDVPISENLSFIVYLTALLLEMSRIPRRCVTSLSWTPPRPSGSGTFEYSKEYVGERVLSSAEELIVEYH</sequence>
<gene>
    <name evidence="1" type="ORF">PIB30_069714</name>
</gene>
<protein>
    <submittedName>
        <fullName evidence="1">Uncharacterized protein</fullName>
    </submittedName>
</protein>
<name>A0ABU6UQG1_9FABA</name>
<organism evidence="1 2">
    <name type="scientific">Stylosanthes scabra</name>
    <dbReference type="NCBI Taxonomy" id="79078"/>
    <lineage>
        <taxon>Eukaryota</taxon>
        <taxon>Viridiplantae</taxon>
        <taxon>Streptophyta</taxon>
        <taxon>Embryophyta</taxon>
        <taxon>Tracheophyta</taxon>
        <taxon>Spermatophyta</taxon>
        <taxon>Magnoliopsida</taxon>
        <taxon>eudicotyledons</taxon>
        <taxon>Gunneridae</taxon>
        <taxon>Pentapetalae</taxon>
        <taxon>rosids</taxon>
        <taxon>fabids</taxon>
        <taxon>Fabales</taxon>
        <taxon>Fabaceae</taxon>
        <taxon>Papilionoideae</taxon>
        <taxon>50 kb inversion clade</taxon>
        <taxon>dalbergioids sensu lato</taxon>
        <taxon>Dalbergieae</taxon>
        <taxon>Pterocarpus clade</taxon>
        <taxon>Stylosanthes</taxon>
    </lineage>
</organism>
<evidence type="ECO:0000313" key="2">
    <source>
        <dbReference type="Proteomes" id="UP001341840"/>
    </source>
</evidence>
<proteinExistence type="predicted"/>
<comment type="caution">
    <text evidence="1">The sequence shown here is derived from an EMBL/GenBank/DDBJ whole genome shotgun (WGS) entry which is preliminary data.</text>
</comment>
<evidence type="ECO:0000313" key="1">
    <source>
        <dbReference type="EMBL" id="MED6162356.1"/>
    </source>
</evidence>
<keyword evidence="2" id="KW-1185">Reference proteome</keyword>
<dbReference type="EMBL" id="JASCZI010121600">
    <property type="protein sequence ID" value="MED6162356.1"/>
    <property type="molecule type" value="Genomic_DNA"/>
</dbReference>
<dbReference type="Proteomes" id="UP001341840">
    <property type="component" value="Unassembled WGS sequence"/>
</dbReference>
<accession>A0ABU6UQG1</accession>
<reference evidence="1 2" key="1">
    <citation type="journal article" date="2023" name="Plants (Basel)">
        <title>Bridging the Gap: Combining Genomics and Transcriptomics Approaches to Understand Stylosanthes scabra, an Orphan Legume from the Brazilian Caatinga.</title>
        <authorList>
            <person name="Ferreira-Neto J.R.C."/>
            <person name="da Silva M.D."/>
            <person name="Binneck E."/>
            <person name="de Melo N.F."/>
            <person name="da Silva R.H."/>
            <person name="de Melo A.L.T.M."/>
            <person name="Pandolfi V."/>
            <person name="Bustamante F.O."/>
            <person name="Brasileiro-Vidal A.C."/>
            <person name="Benko-Iseppon A.M."/>
        </authorList>
    </citation>
    <scope>NUCLEOTIDE SEQUENCE [LARGE SCALE GENOMIC DNA]</scope>
    <source>
        <tissue evidence="1">Leaves</tissue>
    </source>
</reference>